<keyword evidence="1" id="KW-0812">Transmembrane</keyword>
<evidence type="ECO:0000256" key="1">
    <source>
        <dbReference type="SAM" id="Phobius"/>
    </source>
</evidence>
<evidence type="ECO:0000313" key="2">
    <source>
        <dbReference type="EMBL" id="RGD74426.1"/>
    </source>
</evidence>
<dbReference type="RefSeq" id="WP_117532143.1">
    <property type="nucleotide sequence ID" value="NZ_QUSM01000003.1"/>
</dbReference>
<feature type="transmembrane region" description="Helical" evidence="1">
    <location>
        <begin position="114"/>
        <end position="132"/>
    </location>
</feature>
<evidence type="ECO:0000313" key="3">
    <source>
        <dbReference type="Proteomes" id="UP000261212"/>
    </source>
</evidence>
<keyword evidence="1" id="KW-0472">Membrane</keyword>
<reference evidence="2 3" key="1">
    <citation type="submission" date="2018-08" db="EMBL/GenBank/DDBJ databases">
        <title>A genome reference for cultivated species of the human gut microbiota.</title>
        <authorList>
            <person name="Zou Y."/>
            <person name="Xue W."/>
            <person name="Luo G."/>
        </authorList>
    </citation>
    <scope>NUCLEOTIDE SEQUENCE [LARGE SCALE GENOMIC DNA]</scope>
    <source>
        <strain evidence="2 3">AM25-6</strain>
    </source>
</reference>
<protein>
    <submittedName>
        <fullName evidence="2">Uncharacterized protein</fullName>
    </submittedName>
</protein>
<proteinExistence type="predicted"/>
<comment type="caution">
    <text evidence="2">The sequence shown here is derived from an EMBL/GenBank/DDBJ whole genome shotgun (WGS) entry which is preliminary data.</text>
</comment>
<gene>
    <name evidence="2" type="ORF">DW687_06575</name>
</gene>
<keyword evidence="1" id="KW-1133">Transmembrane helix</keyword>
<name>A0A3E3DZC2_9FIRM</name>
<dbReference type="AlphaFoldDB" id="A0A3E3DZC2"/>
<dbReference type="EMBL" id="QUSM01000003">
    <property type="protein sequence ID" value="RGD74426.1"/>
    <property type="molecule type" value="Genomic_DNA"/>
</dbReference>
<feature type="transmembrane region" description="Helical" evidence="1">
    <location>
        <begin position="89"/>
        <end position="108"/>
    </location>
</feature>
<accession>A0A3E3DZC2</accession>
<feature type="transmembrane region" description="Helical" evidence="1">
    <location>
        <begin position="12"/>
        <end position="34"/>
    </location>
</feature>
<organism evidence="2 3">
    <name type="scientific">Anaerofustis stercorihominis</name>
    <dbReference type="NCBI Taxonomy" id="214853"/>
    <lineage>
        <taxon>Bacteria</taxon>
        <taxon>Bacillati</taxon>
        <taxon>Bacillota</taxon>
        <taxon>Clostridia</taxon>
        <taxon>Eubacteriales</taxon>
        <taxon>Eubacteriaceae</taxon>
        <taxon>Anaerofustis</taxon>
    </lineage>
</organism>
<sequence length="138" mass="14589">MENQPKGKTLLKVVSILLIIGAVVTFILSLISILGGSAVAAGTDEVVGGLFILLGIVSLIMGILQLITGIVGVKNAGNTEKEAIKKCQIWGIVILMIAVINIAITLIINQFSITTLFSLLLPILFMVGVNMNKQSTEE</sequence>
<dbReference type="Proteomes" id="UP000261212">
    <property type="component" value="Unassembled WGS sequence"/>
</dbReference>
<feature type="transmembrane region" description="Helical" evidence="1">
    <location>
        <begin position="46"/>
        <end position="68"/>
    </location>
</feature>